<dbReference type="RefSeq" id="WP_121875514.1">
    <property type="nucleotide sequence ID" value="NZ_REFJ01000001.1"/>
</dbReference>
<evidence type="ECO:0000256" key="10">
    <source>
        <dbReference type="ARBA" id="ARBA00023157"/>
    </source>
</evidence>
<protein>
    <submittedName>
        <fullName evidence="13">Cytochrome c oxidase assembly protein subunit 15</fullName>
    </submittedName>
</protein>
<dbReference type="PANTHER" id="PTHR35457">
    <property type="entry name" value="HEME A SYNTHASE"/>
    <property type="match status" value="1"/>
</dbReference>
<keyword evidence="9 12" id="KW-0472">Membrane</keyword>
<dbReference type="EMBL" id="REFJ01000001">
    <property type="protein sequence ID" value="RMA82167.1"/>
    <property type="molecule type" value="Genomic_DNA"/>
</dbReference>
<accession>A0A3M0ACF2</accession>
<dbReference type="AlphaFoldDB" id="A0A3M0ACF2"/>
<keyword evidence="6" id="KW-0560">Oxidoreductase</keyword>
<dbReference type="Proteomes" id="UP000267187">
    <property type="component" value="Unassembled WGS sequence"/>
</dbReference>
<dbReference type="GO" id="GO:0006784">
    <property type="term" value="P:heme A biosynthetic process"/>
    <property type="evidence" value="ECO:0007669"/>
    <property type="project" value="InterPro"/>
</dbReference>
<dbReference type="OrthoDB" id="1447144at2"/>
<keyword evidence="3 12" id="KW-0812">Transmembrane</keyword>
<comment type="caution">
    <text evidence="13">The sequence shown here is derived from an EMBL/GenBank/DDBJ whole genome shotgun (WGS) entry which is preliminary data.</text>
</comment>
<evidence type="ECO:0000256" key="3">
    <source>
        <dbReference type="ARBA" id="ARBA00022692"/>
    </source>
</evidence>
<evidence type="ECO:0000256" key="9">
    <source>
        <dbReference type="ARBA" id="ARBA00023136"/>
    </source>
</evidence>
<feature type="transmembrane region" description="Helical" evidence="12">
    <location>
        <begin position="275"/>
        <end position="296"/>
    </location>
</feature>
<evidence type="ECO:0000256" key="2">
    <source>
        <dbReference type="ARBA" id="ARBA00022475"/>
    </source>
</evidence>
<feature type="transmembrane region" description="Helical" evidence="12">
    <location>
        <begin position="106"/>
        <end position="123"/>
    </location>
</feature>
<feature type="transmembrane region" description="Helical" evidence="12">
    <location>
        <begin position="302"/>
        <end position="320"/>
    </location>
</feature>
<proteinExistence type="predicted"/>
<dbReference type="InterPro" id="IPR003780">
    <property type="entry name" value="COX15/CtaA_fam"/>
</dbReference>
<keyword evidence="7" id="KW-0408">Iron</keyword>
<dbReference type="Pfam" id="PF02628">
    <property type="entry name" value="COX15-CtaA"/>
    <property type="match status" value="1"/>
</dbReference>
<dbReference type="GO" id="GO:0046872">
    <property type="term" value="F:metal ion binding"/>
    <property type="evidence" value="ECO:0007669"/>
    <property type="project" value="UniProtKB-KW"/>
</dbReference>
<feature type="transmembrane region" description="Helical" evidence="12">
    <location>
        <begin position="129"/>
        <end position="152"/>
    </location>
</feature>
<evidence type="ECO:0000256" key="8">
    <source>
        <dbReference type="ARBA" id="ARBA00023133"/>
    </source>
</evidence>
<keyword evidence="14" id="KW-1185">Reference proteome</keyword>
<sequence length="340" mass="37355">MNNRIVLARKVVIAALVITALAVNLGAFTRLVDAGLGCPDWPGCYGHALWPNEVHEVAAANQAFPDTPVEADKTWPEMVHRYFASTVGLFIIGLVLLCWRNGPRKLSIGLLFMVLLQGAFGAWTVTLKLWPQVVTLHLLGGFTTLALLWLLFQRLWQFKWPENSGLLAVKRLAIVATIAVVMQVALGGWTSSNYAALACTDLPTCHGYWLPTADYQEGFDIFQEIGPNYLGGQLDNDARIAIHFSHRVGAIVVTLILLTLLLKVWRAGDYFARRWAILTTFILTAQILLGLSNIIFALPLSVAVLHNAGGAALLLCLVTLNHRLFTMATNAQHAAVEQRV</sequence>
<evidence type="ECO:0000256" key="6">
    <source>
        <dbReference type="ARBA" id="ARBA00023002"/>
    </source>
</evidence>
<evidence type="ECO:0000313" key="14">
    <source>
        <dbReference type="Proteomes" id="UP000267187"/>
    </source>
</evidence>
<evidence type="ECO:0000256" key="1">
    <source>
        <dbReference type="ARBA" id="ARBA00004141"/>
    </source>
</evidence>
<evidence type="ECO:0000256" key="11">
    <source>
        <dbReference type="ARBA" id="ARBA00023444"/>
    </source>
</evidence>
<organism evidence="13 14">
    <name type="scientific">Umboniibacter marinipuniceus</name>
    <dbReference type="NCBI Taxonomy" id="569599"/>
    <lineage>
        <taxon>Bacteria</taxon>
        <taxon>Pseudomonadati</taxon>
        <taxon>Pseudomonadota</taxon>
        <taxon>Gammaproteobacteria</taxon>
        <taxon>Cellvibrionales</taxon>
        <taxon>Cellvibrionaceae</taxon>
        <taxon>Umboniibacter</taxon>
    </lineage>
</organism>
<keyword evidence="4" id="KW-0479">Metal-binding</keyword>
<gene>
    <name evidence="13" type="ORF">DFR27_0114</name>
</gene>
<evidence type="ECO:0000256" key="12">
    <source>
        <dbReference type="SAM" id="Phobius"/>
    </source>
</evidence>
<comment type="subcellular location">
    <subcellularLocation>
        <location evidence="1">Membrane</location>
        <topology evidence="1">Multi-pass membrane protein</topology>
    </subcellularLocation>
</comment>
<keyword evidence="8" id="KW-0350">Heme biosynthesis</keyword>
<evidence type="ECO:0000313" key="13">
    <source>
        <dbReference type="EMBL" id="RMA82167.1"/>
    </source>
</evidence>
<keyword evidence="10" id="KW-1015">Disulfide bond</keyword>
<evidence type="ECO:0000256" key="5">
    <source>
        <dbReference type="ARBA" id="ARBA00022989"/>
    </source>
</evidence>
<name>A0A3M0ACF2_9GAMM</name>
<reference evidence="13 14" key="1">
    <citation type="submission" date="2018-10" db="EMBL/GenBank/DDBJ databases">
        <title>Genomic Encyclopedia of Type Strains, Phase IV (KMG-IV): sequencing the most valuable type-strain genomes for metagenomic binning, comparative biology and taxonomic classification.</title>
        <authorList>
            <person name="Goeker M."/>
        </authorList>
    </citation>
    <scope>NUCLEOTIDE SEQUENCE [LARGE SCALE GENOMIC DNA]</scope>
    <source>
        <strain evidence="13 14">DSM 25080</strain>
    </source>
</reference>
<feature type="transmembrane region" description="Helical" evidence="12">
    <location>
        <begin position="172"/>
        <end position="190"/>
    </location>
</feature>
<feature type="transmembrane region" description="Helical" evidence="12">
    <location>
        <begin position="244"/>
        <end position="263"/>
    </location>
</feature>
<comment type="pathway">
    <text evidence="11">Porphyrin-containing compound metabolism.</text>
</comment>
<dbReference type="InterPro" id="IPR050450">
    <property type="entry name" value="COX15/CtaA_HemeA_synthase"/>
</dbReference>
<dbReference type="GO" id="GO:0016491">
    <property type="term" value="F:oxidoreductase activity"/>
    <property type="evidence" value="ECO:0007669"/>
    <property type="project" value="UniProtKB-KW"/>
</dbReference>
<keyword evidence="2" id="KW-1003">Cell membrane</keyword>
<dbReference type="GO" id="GO:0016020">
    <property type="term" value="C:membrane"/>
    <property type="evidence" value="ECO:0007669"/>
    <property type="project" value="UniProtKB-SubCell"/>
</dbReference>
<evidence type="ECO:0000256" key="7">
    <source>
        <dbReference type="ARBA" id="ARBA00023004"/>
    </source>
</evidence>
<feature type="transmembrane region" description="Helical" evidence="12">
    <location>
        <begin position="82"/>
        <end position="99"/>
    </location>
</feature>
<keyword evidence="5 12" id="KW-1133">Transmembrane helix</keyword>
<dbReference type="PANTHER" id="PTHR35457:SF1">
    <property type="entry name" value="HEME A SYNTHASE"/>
    <property type="match status" value="1"/>
</dbReference>
<evidence type="ECO:0000256" key="4">
    <source>
        <dbReference type="ARBA" id="ARBA00022723"/>
    </source>
</evidence>